<evidence type="ECO:0000256" key="2">
    <source>
        <dbReference type="ARBA" id="ARBA00022448"/>
    </source>
</evidence>
<dbReference type="InterPro" id="IPR003593">
    <property type="entry name" value="AAA+_ATPase"/>
</dbReference>
<dbReference type="PANTHER" id="PTHR43869">
    <property type="entry name" value="GLYCINE BETAINE/PROLINE BETAINE TRANSPORT SYSTEM ATP-BINDING PROTEIN PROV"/>
    <property type="match status" value="1"/>
</dbReference>
<keyword evidence="4 7" id="KW-0067">ATP-binding</keyword>
<dbReference type="OrthoDB" id="9802264at2"/>
<protein>
    <recommendedName>
        <fullName evidence="7">Quaternary amine transport ATP-binding protein</fullName>
        <ecNumber evidence="7">7.6.2.9</ecNumber>
    </recommendedName>
</protein>
<dbReference type="NCBIfam" id="TIGR01186">
    <property type="entry name" value="proV"/>
    <property type="match status" value="1"/>
</dbReference>
<dbReference type="AlphaFoldDB" id="A0A1Y2LCW4"/>
<dbReference type="SUPFAM" id="SSF52540">
    <property type="entry name" value="P-loop containing nucleoside triphosphate hydrolases"/>
    <property type="match status" value="1"/>
</dbReference>
<comment type="caution">
    <text evidence="9">The sequence shown here is derived from an EMBL/GenBank/DDBJ whole genome shotgun (WGS) entry which is preliminary data.</text>
</comment>
<dbReference type="GO" id="GO:0005886">
    <property type="term" value="C:plasma membrane"/>
    <property type="evidence" value="ECO:0007669"/>
    <property type="project" value="UniProtKB-SubCell"/>
</dbReference>
<dbReference type="FunFam" id="3.40.50.300:FF:000201">
    <property type="entry name" value="Glycine betaine/L-proline ABC transporter ATP-binding protein"/>
    <property type="match status" value="1"/>
</dbReference>
<organism evidence="9 10">
    <name type="scientific">Thalassospira alkalitolerans</name>
    <dbReference type="NCBI Taxonomy" id="1293890"/>
    <lineage>
        <taxon>Bacteria</taxon>
        <taxon>Pseudomonadati</taxon>
        <taxon>Pseudomonadota</taxon>
        <taxon>Alphaproteobacteria</taxon>
        <taxon>Rhodospirillales</taxon>
        <taxon>Thalassospiraceae</taxon>
        <taxon>Thalassospira</taxon>
    </lineage>
</organism>
<dbReference type="GO" id="GO:0006865">
    <property type="term" value="P:amino acid transport"/>
    <property type="evidence" value="ECO:0007669"/>
    <property type="project" value="UniProtKB-UniRule"/>
</dbReference>
<dbReference type="PROSITE" id="PS50893">
    <property type="entry name" value="ABC_TRANSPORTER_2"/>
    <property type="match status" value="1"/>
</dbReference>
<keyword evidence="10" id="KW-1185">Reference proteome</keyword>
<sequence length="339" mass="37676">MSYIEIRNIFKIFGPDPQTALQMAKAGADKDEILAKTGHTVGLHDVSLSIERGETFVVMGLSGSGKSTLIRHLNRLIDPTSGEVLFDGTDILAMSISELNAFRRKRLGMVFQRFGLLPHRNVINNVAYGLEIQGQDRKTREDAARNWIERVGLGGYEDKFPDQLSGGMQQRVGLARALATDPEVLLMDEAFSALDPLIRNDMQDELVKLQGELHKTIVFITHDLDEALKLGDRIAILKDGKLIQTGRPEEIIMHPADNYVRAFTRDVNRSRVLRARTLMQPISDDDNINASWPRIADDMRLEDILPVALATNGSMSVIDGQEKLIGILSKEQVIAALVA</sequence>
<comment type="subunit">
    <text evidence="7">The complex is probably composed of two ATP-binding proteins, two transmembrane proteins and a solute-binding protein.</text>
</comment>
<comment type="similarity">
    <text evidence="1 7">Belongs to the ABC transporter superfamily.</text>
</comment>
<dbReference type="RefSeq" id="WP_085618211.1">
    <property type="nucleotide sequence ID" value="NZ_JFKB01000005.1"/>
</dbReference>
<accession>A0A1Y2LCW4</accession>
<dbReference type="GO" id="GO:0016887">
    <property type="term" value="F:ATP hydrolysis activity"/>
    <property type="evidence" value="ECO:0007669"/>
    <property type="project" value="UniProtKB-UniRule"/>
</dbReference>
<dbReference type="Pfam" id="PF00005">
    <property type="entry name" value="ABC_tran"/>
    <property type="match status" value="1"/>
</dbReference>
<dbReference type="InterPro" id="IPR027417">
    <property type="entry name" value="P-loop_NTPase"/>
</dbReference>
<dbReference type="InterPro" id="IPR003439">
    <property type="entry name" value="ABC_transporter-like_ATP-bd"/>
</dbReference>
<reference evidence="9 10" key="1">
    <citation type="submission" date="2014-03" db="EMBL/GenBank/DDBJ databases">
        <title>The draft genome sequence of Thalassospira alkalitolerans JCM 18968.</title>
        <authorList>
            <person name="Lai Q."/>
            <person name="Shao Z."/>
        </authorList>
    </citation>
    <scope>NUCLEOTIDE SEQUENCE [LARGE SCALE GENOMIC DNA]</scope>
    <source>
        <strain evidence="9 10">JCM 18968</strain>
    </source>
</reference>
<keyword evidence="3 7" id="KW-0547">Nucleotide-binding</keyword>
<keyword evidence="7" id="KW-1003">Cell membrane</keyword>
<keyword evidence="7" id="KW-0472">Membrane</keyword>
<dbReference type="InterPro" id="IPR051921">
    <property type="entry name" value="ABC_osmolyte_uptake_ATP-bind"/>
</dbReference>
<feature type="domain" description="ABC transporter" evidence="8">
    <location>
        <begin position="4"/>
        <end position="264"/>
    </location>
</feature>
<proteinExistence type="inferred from homology"/>
<comment type="catalytic activity">
    <reaction evidence="5">
        <text>a quaternary ammonium(out) + ATP + H2O = a quaternary ammonium(in) + ADP + phosphate + H(+)</text>
        <dbReference type="Rhea" id="RHEA:11036"/>
        <dbReference type="ChEBI" id="CHEBI:15377"/>
        <dbReference type="ChEBI" id="CHEBI:15378"/>
        <dbReference type="ChEBI" id="CHEBI:30616"/>
        <dbReference type="ChEBI" id="CHEBI:35267"/>
        <dbReference type="ChEBI" id="CHEBI:43474"/>
        <dbReference type="ChEBI" id="CHEBI:456216"/>
        <dbReference type="EC" id="7.6.2.9"/>
    </reaction>
    <physiologicalReaction direction="left-to-right" evidence="5">
        <dbReference type="Rhea" id="RHEA:11037"/>
    </physiologicalReaction>
</comment>
<evidence type="ECO:0000256" key="4">
    <source>
        <dbReference type="ARBA" id="ARBA00022840"/>
    </source>
</evidence>
<dbReference type="CDD" id="cd03294">
    <property type="entry name" value="ABC_Pro_Gly_Betaine"/>
    <property type="match status" value="1"/>
</dbReference>
<keyword evidence="2 7" id="KW-0813">Transport</keyword>
<dbReference type="Proteomes" id="UP000193396">
    <property type="component" value="Unassembled WGS sequence"/>
</dbReference>
<dbReference type="GO" id="GO:0031460">
    <property type="term" value="P:glycine betaine transport"/>
    <property type="evidence" value="ECO:0007669"/>
    <property type="project" value="InterPro"/>
</dbReference>
<evidence type="ECO:0000313" key="9">
    <source>
        <dbReference type="EMBL" id="OSQ48483.1"/>
    </source>
</evidence>
<comment type="subunit">
    <text evidence="6">The complex is probably composed of two ATP-binding proteins (TmoW), two transmembrane proteins (TmoV) and a solute-binding protein (TmoX).</text>
</comment>
<evidence type="ECO:0000256" key="5">
    <source>
        <dbReference type="ARBA" id="ARBA00051811"/>
    </source>
</evidence>
<evidence type="ECO:0000256" key="3">
    <source>
        <dbReference type="ARBA" id="ARBA00022741"/>
    </source>
</evidence>
<dbReference type="PANTHER" id="PTHR43869:SF1">
    <property type="entry name" value="GLYCINE BETAINE_PROLINE BETAINE TRANSPORT SYSTEM ATP-BINDING PROTEIN PROV"/>
    <property type="match status" value="1"/>
</dbReference>
<comment type="subcellular location">
    <subcellularLocation>
        <location evidence="7">Cell inner membrane</location>
        <topology evidence="7">Peripheral membrane protein</topology>
    </subcellularLocation>
</comment>
<evidence type="ECO:0000259" key="8">
    <source>
        <dbReference type="PROSITE" id="PS50893"/>
    </source>
</evidence>
<evidence type="ECO:0000256" key="7">
    <source>
        <dbReference type="RuleBase" id="RU369116"/>
    </source>
</evidence>
<dbReference type="InterPro" id="IPR017871">
    <property type="entry name" value="ABC_transporter-like_CS"/>
</dbReference>
<evidence type="ECO:0000256" key="1">
    <source>
        <dbReference type="ARBA" id="ARBA00005417"/>
    </source>
</evidence>
<name>A0A1Y2LCW4_9PROT</name>
<dbReference type="GO" id="GO:0015418">
    <property type="term" value="F:ABC-type quaternary ammonium compound transporting activity"/>
    <property type="evidence" value="ECO:0007669"/>
    <property type="project" value="UniProtKB-EC"/>
</dbReference>
<dbReference type="SMART" id="SM00382">
    <property type="entry name" value="AAA"/>
    <property type="match status" value="1"/>
</dbReference>
<dbReference type="STRING" id="1293890.TALK_09600"/>
<keyword evidence="7" id="KW-0997">Cell inner membrane</keyword>
<evidence type="ECO:0000256" key="6">
    <source>
        <dbReference type="ARBA" id="ARBA00061968"/>
    </source>
</evidence>
<dbReference type="PROSITE" id="PS00211">
    <property type="entry name" value="ABC_TRANSPORTER_1"/>
    <property type="match status" value="1"/>
</dbReference>
<dbReference type="Gene3D" id="3.40.50.300">
    <property type="entry name" value="P-loop containing nucleotide triphosphate hydrolases"/>
    <property type="match status" value="1"/>
</dbReference>
<evidence type="ECO:0000313" key="10">
    <source>
        <dbReference type="Proteomes" id="UP000193396"/>
    </source>
</evidence>
<dbReference type="EC" id="7.6.2.9" evidence="7"/>
<dbReference type="InterPro" id="IPR005892">
    <property type="entry name" value="Gly-betaine_transp_ATP-bd"/>
</dbReference>
<dbReference type="GO" id="GO:0006970">
    <property type="term" value="P:response to osmotic stress"/>
    <property type="evidence" value="ECO:0007669"/>
    <property type="project" value="UniProtKB-ARBA"/>
</dbReference>
<dbReference type="EMBL" id="JFKB01000005">
    <property type="protein sequence ID" value="OSQ48483.1"/>
    <property type="molecule type" value="Genomic_DNA"/>
</dbReference>
<gene>
    <name evidence="9" type="ORF">TALK_09600</name>
</gene>
<dbReference type="GO" id="GO:0005524">
    <property type="term" value="F:ATP binding"/>
    <property type="evidence" value="ECO:0007669"/>
    <property type="project" value="UniProtKB-UniRule"/>
</dbReference>